<feature type="domain" description="PEP-utilising enzyme mobile" evidence="2">
    <location>
        <begin position="840"/>
        <end position="910"/>
    </location>
</feature>
<organism evidence="4 5">
    <name type="scientific">Paenarthrobacter nicotinovorans</name>
    <name type="common">Arthrobacter nicotinovorans</name>
    <dbReference type="NCBI Taxonomy" id="29320"/>
    <lineage>
        <taxon>Bacteria</taxon>
        <taxon>Bacillati</taxon>
        <taxon>Actinomycetota</taxon>
        <taxon>Actinomycetes</taxon>
        <taxon>Micrococcales</taxon>
        <taxon>Micrococcaceae</taxon>
        <taxon>Paenarthrobacter</taxon>
    </lineage>
</organism>
<dbReference type="PANTHER" id="PTHR43615:SF1">
    <property type="entry name" value="PPDK_N DOMAIN-CONTAINING PROTEIN"/>
    <property type="match status" value="1"/>
</dbReference>
<name>A0ABV0GQ00_PAENI</name>
<dbReference type="Gene3D" id="3.50.30.10">
    <property type="entry name" value="Phosphohistidine domain"/>
    <property type="match status" value="1"/>
</dbReference>
<dbReference type="InterPro" id="IPR013815">
    <property type="entry name" value="ATP_grasp_subdomain_1"/>
</dbReference>
<dbReference type="Pfam" id="PF00391">
    <property type="entry name" value="PEP-utilizers"/>
    <property type="match status" value="1"/>
</dbReference>
<dbReference type="Pfam" id="PF01326">
    <property type="entry name" value="PPDK_N"/>
    <property type="match status" value="1"/>
</dbReference>
<dbReference type="InterPro" id="IPR002192">
    <property type="entry name" value="PPDK_AMP/ATP-bd"/>
</dbReference>
<dbReference type="PANTHER" id="PTHR43615">
    <property type="entry name" value="PHOSPHOENOLPYRUVATE SYNTHASE-RELATED"/>
    <property type="match status" value="1"/>
</dbReference>
<dbReference type="SUPFAM" id="SSF52009">
    <property type="entry name" value="Phosphohistidine domain"/>
    <property type="match status" value="1"/>
</dbReference>
<gene>
    <name evidence="4" type="ORF">V3C41_05545</name>
</gene>
<dbReference type="Proteomes" id="UP001448614">
    <property type="component" value="Unassembled WGS sequence"/>
</dbReference>
<comment type="caution">
    <text evidence="4">The sequence shown here is derived from an EMBL/GenBank/DDBJ whole genome shotgun (WGS) entry which is preliminary data.</text>
</comment>
<dbReference type="InterPro" id="IPR051549">
    <property type="entry name" value="PEP_Utilizing_Enz"/>
</dbReference>
<evidence type="ECO:0000259" key="2">
    <source>
        <dbReference type="Pfam" id="PF00391"/>
    </source>
</evidence>
<accession>A0ABV0GQ00</accession>
<dbReference type="EMBL" id="JBBMFV010000004">
    <property type="protein sequence ID" value="MEO3940529.1"/>
    <property type="molecule type" value="Genomic_DNA"/>
</dbReference>
<dbReference type="SUPFAM" id="SSF56059">
    <property type="entry name" value="Glutathione synthetase ATP-binding domain-like"/>
    <property type="match status" value="1"/>
</dbReference>
<feature type="region of interest" description="Disordered" evidence="1">
    <location>
        <begin position="267"/>
        <end position="292"/>
    </location>
</feature>
<dbReference type="Gene3D" id="3.30.1490.20">
    <property type="entry name" value="ATP-grasp fold, A domain"/>
    <property type="match status" value="1"/>
</dbReference>
<dbReference type="InterPro" id="IPR036637">
    <property type="entry name" value="Phosphohistidine_dom_sf"/>
</dbReference>
<proteinExistence type="predicted"/>
<feature type="domain" description="Pyruvate phosphate dikinase AMP/ATP-binding" evidence="3">
    <location>
        <begin position="36"/>
        <end position="346"/>
    </location>
</feature>
<keyword evidence="5" id="KW-1185">Reference proteome</keyword>
<evidence type="ECO:0000259" key="3">
    <source>
        <dbReference type="Pfam" id="PF01326"/>
    </source>
</evidence>
<reference evidence="4 5" key="1">
    <citation type="journal article" date="2024" name="Appl. Microbiol. Biotechnol.">
        <title>Biosynthetic gene clusters with biotechnological applications in novel Antarctic isolates from Actinomycetota.</title>
        <authorList>
            <person name="Bruna P."/>
            <person name="Nunez-Montero K."/>
            <person name="Contreras M.J."/>
            <person name="Leal K."/>
            <person name="Garcia M."/>
            <person name="Abanto M."/>
            <person name="Barrientos L."/>
        </authorList>
    </citation>
    <scope>NUCLEOTIDE SEQUENCE [LARGE SCALE GENOMIC DNA]</scope>
    <source>
        <strain evidence="4 5">Se16.17</strain>
    </source>
</reference>
<dbReference type="Gene3D" id="3.30.470.20">
    <property type="entry name" value="ATP-grasp fold, B domain"/>
    <property type="match status" value="1"/>
</dbReference>
<feature type="region of interest" description="Disordered" evidence="1">
    <location>
        <begin position="795"/>
        <end position="821"/>
    </location>
</feature>
<protein>
    <submittedName>
        <fullName evidence="4">PEP/pyruvate-binding domain-containing protein</fullName>
    </submittedName>
</protein>
<dbReference type="RefSeq" id="WP_347782029.1">
    <property type="nucleotide sequence ID" value="NZ_JBBMFV010000004.1"/>
</dbReference>
<evidence type="ECO:0000256" key="1">
    <source>
        <dbReference type="SAM" id="MobiDB-lite"/>
    </source>
</evidence>
<dbReference type="InterPro" id="IPR008279">
    <property type="entry name" value="PEP-util_enz_mobile_dom"/>
</dbReference>
<sequence>MEGQETGEQQQDRHVTDAHGSLFILDIAGIRGPMLPEVGGKGANLGELAGAGLPVPPGFCLTTAAYRYALSAIGLDKVFAALKGTSASQLDQLNGLAADARSLVLEAGLPAVISEAVRAAYRQLGDNVPVAVRSSATAEDLAFASFAGQQDTFLNVVGVESVLDAVSRCWASLWTDRAVTYRTTNGIDHASVTLAVVVQEMVDSAIAGVMFTANPVTGNRHETVIDASPGLGEAVVSGAVNPDQYVVDVRHNAIVKRAVGDRQVEIRPIPGGGTERLERATGSGRDGQEDPQPCLSDHQILALADLGRKVQIHYGAPQDTEWAIDQDGKLWLTQARPITTLYPQTTRTPPAPGEHAFLNFSLAQGLTRPLTPMGLAGIRLIASSVARTAAFDVPDPRSGPPPYYEAGQRIFFDLTAVVRSRVGRAIVPRVFDVMEARSATLIRGLFDDPRFRVTSRTPLKLIRHIAPVAARYRVPESLFRGLFRPASAMKRVERLGVDLRAALAVPPQATPHQRIGHVQRILGQELFATVPQVLPLPALGFAMLALVGRLLGDQAPKGELQAVIRGLPNNVTTEMDLALWQLASRIRKDTDAVASMAGSTAAELAGQYRNGELPAVAQAGLTSFLAMFGHRAVAEIDLGMPRWSDDPTHILGVVTNYLRLAESAEAPDQQFARAAHEADEQIARFIARARLKSPLHAAVVRMALDRTRRFAGLRELPKYNLVLGLSAARKQLLLVGEELAAAQRIEHPRDIFFLDLDEAETALAGDDLKGLVAERREAYQQELRRRHIPRVLLSDGTEPEAAPRNAGIQRPGTLSGSPASAGRVTAPARVIMDPVGAHLEPGEILVAPSTDPGWTPLFLTAGGLVMEMGGPNSHGAVVAREYGIPAVVGVPDATSRLATGQRVTVDGAAGTVSVESPAGGAG</sequence>
<evidence type="ECO:0000313" key="5">
    <source>
        <dbReference type="Proteomes" id="UP001448614"/>
    </source>
</evidence>
<evidence type="ECO:0000313" key="4">
    <source>
        <dbReference type="EMBL" id="MEO3940529.1"/>
    </source>
</evidence>